<gene>
    <name evidence="1" type="ORF">ACBT_0181</name>
</gene>
<evidence type="ECO:0000313" key="1">
    <source>
        <dbReference type="EMBL" id="QKJ26165.1"/>
    </source>
</evidence>
<dbReference type="RefSeq" id="WP_176325355.1">
    <property type="nucleotide sequence ID" value="NZ_CP054051.1"/>
</dbReference>
<accession>A0A7L5JLS3</accession>
<reference evidence="1 2" key="1">
    <citation type="submission" date="2020-05" db="EMBL/GenBank/DDBJ databases">
        <title>Complete genome sequencing of Campylobacter and Arcobacter type strains.</title>
        <authorList>
            <person name="Miller W.G."/>
            <person name="Yee E."/>
        </authorList>
    </citation>
    <scope>NUCLEOTIDE SEQUENCE [LARGE SCALE GENOMIC DNA]</scope>
    <source>
        <strain evidence="1 2">LMG 21996</strain>
    </source>
</reference>
<evidence type="ECO:0000313" key="2">
    <source>
        <dbReference type="Proteomes" id="UP000509513"/>
    </source>
</evidence>
<organism evidence="1 2">
    <name type="scientific">Aliarcobacter cibarius</name>
    <dbReference type="NCBI Taxonomy" id="255507"/>
    <lineage>
        <taxon>Bacteria</taxon>
        <taxon>Pseudomonadati</taxon>
        <taxon>Campylobacterota</taxon>
        <taxon>Epsilonproteobacteria</taxon>
        <taxon>Campylobacterales</taxon>
        <taxon>Arcobacteraceae</taxon>
        <taxon>Aliarcobacter</taxon>
    </lineage>
</organism>
<dbReference type="EMBL" id="CP054051">
    <property type="protein sequence ID" value="QKJ26165.1"/>
    <property type="molecule type" value="Genomic_DNA"/>
</dbReference>
<dbReference type="Proteomes" id="UP000509513">
    <property type="component" value="Chromosome"/>
</dbReference>
<protein>
    <submittedName>
        <fullName evidence="1">Uncharacterized protein</fullName>
    </submittedName>
</protein>
<sequence>MMQRYNSKNRRIVSKTNLNRKFLAFCNWSFAKEKHLKEQETLVLFDSFDIEKSPFYIRIFNEMPRTVLEDFITHNNIDKSKVINIYKELKQNTSYRVNDYE</sequence>
<dbReference type="KEGG" id="acib:ACBT_0181"/>
<name>A0A7L5JLS3_9BACT</name>
<dbReference type="AlphaFoldDB" id="A0A7L5JLS3"/>
<proteinExistence type="predicted"/>